<evidence type="ECO:0000313" key="2">
    <source>
        <dbReference type="Proteomes" id="UP000003465"/>
    </source>
</evidence>
<feature type="non-terminal residue" evidence="1">
    <location>
        <position position="37"/>
    </location>
</feature>
<proteinExistence type="predicted"/>
<gene>
    <name evidence="1" type="ORF">PSYMO_36513</name>
</gene>
<organism evidence="1 2">
    <name type="scientific">Pseudomonas amygdali pv. mori str. 301020</name>
    <dbReference type="NCBI Taxonomy" id="629261"/>
    <lineage>
        <taxon>Bacteria</taxon>
        <taxon>Pseudomonadati</taxon>
        <taxon>Pseudomonadota</taxon>
        <taxon>Gammaproteobacteria</taxon>
        <taxon>Pseudomonadales</taxon>
        <taxon>Pseudomonadaceae</taxon>
        <taxon>Pseudomonas</taxon>
        <taxon>Pseudomonas amygdali</taxon>
    </lineage>
</organism>
<evidence type="ECO:0000313" key="1">
    <source>
        <dbReference type="EMBL" id="EGH26674.1"/>
    </source>
</evidence>
<dbReference type="EMBL" id="AEAG01002679">
    <property type="protein sequence ID" value="EGH26674.1"/>
    <property type="molecule type" value="Genomic_DNA"/>
</dbReference>
<dbReference type="AlphaFoldDB" id="A0A656GM59"/>
<sequence>MGSEAFSVFVMADALIAPDYKNNGFLDTAVVMIRFGN</sequence>
<protein>
    <submittedName>
        <fullName evidence="1">Gfo/Idh/MocA family oxidoreductase</fullName>
    </submittedName>
</protein>
<name>A0A656GM59_PSEA0</name>
<accession>A0A656GM59</accession>
<reference evidence="1 2" key="1">
    <citation type="journal article" date="2011" name="PLoS Pathog.">
        <title>Dynamic evolution of pathogenicity revealed by sequencing and comparative genomics of 19 Pseudomonas syringae isolates.</title>
        <authorList>
            <person name="Baltrus D.A."/>
            <person name="Nishimura M.T."/>
            <person name="Romanchuk A."/>
            <person name="Chang J.H."/>
            <person name="Mukhtar M.S."/>
            <person name="Cherkis K."/>
            <person name="Roach J."/>
            <person name="Grant S.R."/>
            <person name="Jones C.D."/>
            <person name="Dangl J.L."/>
        </authorList>
    </citation>
    <scope>NUCLEOTIDE SEQUENCE [LARGE SCALE GENOMIC DNA]</scope>
    <source>
        <strain evidence="1 2">301020</strain>
    </source>
</reference>
<dbReference type="Proteomes" id="UP000003465">
    <property type="component" value="Unassembled WGS sequence"/>
</dbReference>
<comment type="caution">
    <text evidence="1">The sequence shown here is derived from an EMBL/GenBank/DDBJ whole genome shotgun (WGS) entry which is preliminary data.</text>
</comment>